<dbReference type="Gene3D" id="1.10.357.10">
    <property type="entry name" value="Tetracycline Repressor, domain 2"/>
    <property type="match status" value="1"/>
</dbReference>
<keyword evidence="7" id="KW-1185">Reference proteome</keyword>
<feature type="domain" description="HTH tetR-type" evidence="5">
    <location>
        <begin position="17"/>
        <end position="77"/>
    </location>
</feature>
<dbReference type="PANTHER" id="PTHR30055:SF238">
    <property type="entry name" value="MYCOFACTOCIN BIOSYNTHESIS TRANSCRIPTIONAL REGULATOR MFTR-RELATED"/>
    <property type="match status" value="1"/>
</dbReference>
<dbReference type="PRINTS" id="PR00455">
    <property type="entry name" value="HTHTETR"/>
</dbReference>
<dbReference type="RefSeq" id="WP_092709192.1">
    <property type="nucleotide sequence ID" value="NZ_FMAG01000002.1"/>
</dbReference>
<evidence type="ECO:0000313" key="6">
    <source>
        <dbReference type="EMBL" id="SCB18515.1"/>
    </source>
</evidence>
<dbReference type="InterPro" id="IPR050109">
    <property type="entry name" value="HTH-type_TetR-like_transc_reg"/>
</dbReference>
<evidence type="ECO:0000256" key="2">
    <source>
        <dbReference type="ARBA" id="ARBA00023125"/>
    </source>
</evidence>
<keyword evidence="3" id="KW-0804">Transcription</keyword>
<name>A0A1C3UST1_9HYPH</name>
<keyword evidence="1" id="KW-0805">Transcription regulation</keyword>
<dbReference type="Proteomes" id="UP000199101">
    <property type="component" value="Unassembled WGS sequence"/>
</dbReference>
<dbReference type="PANTHER" id="PTHR30055">
    <property type="entry name" value="HTH-TYPE TRANSCRIPTIONAL REGULATOR RUTR"/>
    <property type="match status" value="1"/>
</dbReference>
<keyword evidence="2 4" id="KW-0238">DNA-binding</keyword>
<reference evidence="7" key="1">
    <citation type="submission" date="2016-08" db="EMBL/GenBank/DDBJ databases">
        <authorList>
            <person name="Varghese N."/>
            <person name="Submissions Spin"/>
        </authorList>
    </citation>
    <scope>NUCLEOTIDE SEQUENCE [LARGE SCALE GENOMIC DNA]</scope>
    <source>
        <strain evidence="7">HAMBI 2975</strain>
    </source>
</reference>
<dbReference type="InterPro" id="IPR009057">
    <property type="entry name" value="Homeodomain-like_sf"/>
</dbReference>
<evidence type="ECO:0000256" key="3">
    <source>
        <dbReference type="ARBA" id="ARBA00023163"/>
    </source>
</evidence>
<evidence type="ECO:0000256" key="4">
    <source>
        <dbReference type="PROSITE-ProRule" id="PRU00335"/>
    </source>
</evidence>
<dbReference type="InterPro" id="IPR023772">
    <property type="entry name" value="DNA-bd_HTH_TetR-type_CS"/>
</dbReference>
<dbReference type="PROSITE" id="PS50977">
    <property type="entry name" value="HTH_TETR_2"/>
    <property type="match status" value="1"/>
</dbReference>
<gene>
    <name evidence="6" type="ORF">GA0061103_2579</name>
</gene>
<evidence type="ECO:0000259" key="5">
    <source>
        <dbReference type="PROSITE" id="PS50977"/>
    </source>
</evidence>
<organism evidence="6 7">
    <name type="scientific">Rhizobium multihospitium</name>
    <dbReference type="NCBI Taxonomy" id="410764"/>
    <lineage>
        <taxon>Bacteria</taxon>
        <taxon>Pseudomonadati</taxon>
        <taxon>Pseudomonadota</taxon>
        <taxon>Alphaproteobacteria</taxon>
        <taxon>Hyphomicrobiales</taxon>
        <taxon>Rhizobiaceae</taxon>
        <taxon>Rhizobium/Agrobacterium group</taxon>
        <taxon>Rhizobium</taxon>
    </lineage>
</organism>
<dbReference type="Pfam" id="PF00440">
    <property type="entry name" value="TetR_N"/>
    <property type="match status" value="1"/>
</dbReference>
<dbReference type="PROSITE" id="PS01081">
    <property type="entry name" value="HTH_TETR_1"/>
    <property type="match status" value="1"/>
</dbReference>
<sequence length="198" mass="22680">MHNATSKPEGLREQKRRLTFQRIADVGMKSFLAKGYQETTIEEIAAAAGISRRTFFYYFKSKDDILLAHQRRYMDALRTSIMENASAGRPLEVVHQATLGLVARIEAEAPRLLETARLLRQSDALRARSRGNSLQLEQIAYEALCELFPTKDRDGLRLVSMIAVSPLRLSVDKWLQENGRLSLIKYLEDALKKWRTEI</sequence>
<accession>A0A1C3UST1</accession>
<dbReference type="AlphaFoldDB" id="A0A1C3UST1"/>
<proteinExistence type="predicted"/>
<dbReference type="GO" id="GO:0000976">
    <property type="term" value="F:transcription cis-regulatory region binding"/>
    <property type="evidence" value="ECO:0007669"/>
    <property type="project" value="TreeGrafter"/>
</dbReference>
<feature type="DNA-binding region" description="H-T-H motif" evidence="4">
    <location>
        <begin position="40"/>
        <end position="59"/>
    </location>
</feature>
<dbReference type="OrthoDB" id="9811084at2"/>
<dbReference type="STRING" id="410764.GA0061103_2579"/>
<evidence type="ECO:0000313" key="7">
    <source>
        <dbReference type="Proteomes" id="UP000199101"/>
    </source>
</evidence>
<dbReference type="InterPro" id="IPR001647">
    <property type="entry name" value="HTH_TetR"/>
</dbReference>
<dbReference type="SUPFAM" id="SSF46689">
    <property type="entry name" value="Homeodomain-like"/>
    <property type="match status" value="1"/>
</dbReference>
<dbReference type="EMBL" id="FMAG01000002">
    <property type="protein sequence ID" value="SCB18515.1"/>
    <property type="molecule type" value="Genomic_DNA"/>
</dbReference>
<protein>
    <submittedName>
        <fullName evidence="6">Transcriptional regulator, TetR family</fullName>
    </submittedName>
</protein>
<evidence type="ECO:0000256" key="1">
    <source>
        <dbReference type="ARBA" id="ARBA00023015"/>
    </source>
</evidence>
<dbReference type="GO" id="GO:0003700">
    <property type="term" value="F:DNA-binding transcription factor activity"/>
    <property type="evidence" value="ECO:0007669"/>
    <property type="project" value="TreeGrafter"/>
</dbReference>